<gene>
    <name evidence="1" type="ORF">ENM31_01035</name>
</gene>
<dbReference type="Pfam" id="PF04250">
    <property type="entry name" value="DUF429"/>
    <property type="match status" value="1"/>
</dbReference>
<comment type="caution">
    <text evidence="1">The sequence shown here is derived from an EMBL/GenBank/DDBJ whole genome shotgun (WGS) entry which is preliminary data.</text>
</comment>
<dbReference type="AlphaFoldDB" id="A0A7J3VRV7"/>
<dbReference type="InterPro" id="IPR007362">
    <property type="entry name" value="DUF429"/>
</dbReference>
<reference evidence="1" key="1">
    <citation type="journal article" date="2020" name="mSystems">
        <title>Genome- and Community-Level Interaction Insights into Carbon Utilization and Element Cycling Functions of Hydrothermarchaeota in Hydrothermal Sediment.</title>
        <authorList>
            <person name="Zhou Z."/>
            <person name="Liu Y."/>
            <person name="Xu W."/>
            <person name="Pan J."/>
            <person name="Luo Z.H."/>
            <person name="Li M."/>
        </authorList>
    </citation>
    <scope>NUCLEOTIDE SEQUENCE [LARGE SCALE GENOMIC DNA]</scope>
    <source>
        <strain evidence="1">SpSt-1074</strain>
    </source>
</reference>
<proteinExistence type="predicted"/>
<protein>
    <submittedName>
        <fullName evidence="1">DUF429 domain-containing protein</fullName>
    </submittedName>
</protein>
<name>A0A7J3VRV7_CALS0</name>
<dbReference type="EMBL" id="DRXH01000039">
    <property type="protein sequence ID" value="HHM43868.1"/>
    <property type="molecule type" value="Genomic_DNA"/>
</dbReference>
<accession>A0A7J3VRV7</accession>
<sequence>MFLFGPNKPMIRMAAVFLGVDLAGSPRRPSGVAMMDENLRCRTWVRFLDDEIIADFDSLKPAVVGVDAPLGLPRGRVSLDKPGPPHFRLCDLELRRRRIKFFPITIGPMRMLTARGIRLAELLRQRGATVYEAYPGGVQDVLGIPRKQQGVAELVKSLRRLGVKGLSINTTGDQADAATCALAACLWWRGLCEELGNPDEGVIILPKPTVSRKSLDHRGPR</sequence>
<evidence type="ECO:0000313" key="1">
    <source>
        <dbReference type="EMBL" id="HHM43868.1"/>
    </source>
</evidence>
<organism evidence="1">
    <name type="scientific">Caldiarchaeum subterraneum</name>
    <dbReference type="NCBI Taxonomy" id="311458"/>
    <lineage>
        <taxon>Archaea</taxon>
        <taxon>Nitrososphaerota</taxon>
        <taxon>Candidatus Caldarchaeales</taxon>
        <taxon>Candidatus Caldarchaeaceae</taxon>
        <taxon>Candidatus Caldarchaeum</taxon>
    </lineage>
</organism>